<reference evidence="1 2" key="1">
    <citation type="journal article" date="2015" name="Environ. Microbiol.">
        <title>Methane oxidation coupled to nitrate reduction under hypoxia by the Gammaproteobacterium Methylomonas denitrificans, sp. nov. type strain FJG1.</title>
        <authorList>
            <person name="Kits K.D."/>
            <person name="Klotz M.G."/>
            <person name="Stein L.Y."/>
        </authorList>
    </citation>
    <scope>NUCLEOTIDE SEQUENCE [LARGE SCALE GENOMIC DNA]</scope>
    <source>
        <strain evidence="1 2">FJG1</strain>
    </source>
</reference>
<name>A0A126T5D5_9GAMM</name>
<evidence type="ECO:0000313" key="1">
    <source>
        <dbReference type="EMBL" id="AMK77299.1"/>
    </source>
</evidence>
<dbReference type="AlphaFoldDB" id="A0A126T5D5"/>
<keyword evidence="2" id="KW-1185">Reference proteome</keyword>
<protein>
    <recommendedName>
        <fullName evidence="3">PBS lyase</fullName>
    </recommendedName>
</protein>
<dbReference type="OrthoDB" id="2216733at2"/>
<dbReference type="EMBL" id="CP014476">
    <property type="protein sequence ID" value="AMK77299.1"/>
    <property type="molecule type" value="Genomic_DNA"/>
</dbReference>
<sequence length="207" mass="23474">MEYINDLTSDSSPKIKKAAQNIIKKRLTGYCSYLLEALTKEIEKPKAWQTQCQLIRSIGIVNCSEALPFLKELIERNYENTVLYRDLAFSIFLLENTRPGELDLSFLFESIKKGNDLQISGACSAILYKKIIPKENDIKKIISGISIFTEDEGRKITPRCYIAAIAHIWPKNEVKGFLESCKESSWPGLVEIAQDALEGKEPKIQLV</sequence>
<evidence type="ECO:0000313" key="2">
    <source>
        <dbReference type="Proteomes" id="UP000030512"/>
    </source>
</evidence>
<accession>A0A126T5D5</accession>
<dbReference type="RefSeq" id="WP_062328781.1">
    <property type="nucleotide sequence ID" value="NZ_CP014476.1"/>
</dbReference>
<dbReference type="Proteomes" id="UP000030512">
    <property type="component" value="Chromosome"/>
</dbReference>
<organism evidence="1 2">
    <name type="scientific">Methylomonas denitrificans</name>
    <dbReference type="NCBI Taxonomy" id="1538553"/>
    <lineage>
        <taxon>Bacteria</taxon>
        <taxon>Pseudomonadati</taxon>
        <taxon>Pseudomonadota</taxon>
        <taxon>Gammaproteobacteria</taxon>
        <taxon>Methylococcales</taxon>
        <taxon>Methylococcaceae</taxon>
        <taxon>Methylomonas</taxon>
    </lineage>
</organism>
<proteinExistence type="predicted"/>
<dbReference type="KEGG" id="mdn:JT25_012565"/>
<gene>
    <name evidence="1" type="ORF">JT25_012565</name>
</gene>
<evidence type="ECO:0008006" key="3">
    <source>
        <dbReference type="Google" id="ProtNLM"/>
    </source>
</evidence>